<organism evidence="2 3">
    <name type="scientific">Microbacterium marinilacus</name>
    <dbReference type="NCBI Taxonomy" id="415209"/>
    <lineage>
        <taxon>Bacteria</taxon>
        <taxon>Bacillati</taxon>
        <taxon>Actinomycetota</taxon>
        <taxon>Actinomycetes</taxon>
        <taxon>Micrococcales</taxon>
        <taxon>Microbacteriaceae</taxon>
        <taxon>Microbacterium</taxon>
    </lineage>
</organism>
<reference evidence="3" key="1">
    <citation type="journal article" date="2019" name="Int. J. Syst. Evol. Microbiol.">
        <title>The Global Catalogue of Microorganisms (GCM) 10K type strain sequencing project: providing services to taxonomists for standard genome sequencing and annotation.</title>
        <authorList>
            <consortium name="The Broad Institute Genomics Platform"/>
            <consortium name="The Broad Institute Genome Sequencing Center for Infectious Disease"/>
            <person name="Wu L."/>
            <person name="Ma J."/>
        </authorList>
    </citation>
    <scope>NUCLEOTIDE SEQUENCE [LARGE SCALE GENOMIC DNA]</scope>
    <source>
        <strain evidence="3">JCM 16546</strain>
    </source>
</reference>
<dbReference type="EMBL" id="BAAAYV010000025">
    <property type="protein sequence ID" value="GAA3667314.1"/>
    <property type="molecule type" value="Genomic_DNA"/>
</dbReference>
<proteinExistence type="predicted"/>
<dbReference type="Proteomes" id="UP001410795">
    <property type="component" value="Unassembled WGS sequence"/>
</dbReference>
<comment type="caution">
    <text evidence="2">The sequence shown here is derived from an EMBL/GenBank/DDBJ whole genome shotgun (WGS) entry which is preliminary data.</text>
</comment>
<name>A0ABP7BSP4_9MICO</name>
<feature type="chain" id="PRO_5045708484" evidence="1">
    <location>
        <begin position="31"/>
        <end position="126"/>
    </location>
</feature>
<gene>
    <name evidence="2" type="ORF">GCM10022202_31660</name>
</gene>
<keyword evidence="3" id="KW-1185">Reference proteome</keyword>
<accession>A0ABP7BSP4</accession>
<evidence type="ECO:0000313" key="2">
    <source>
        <dbReference type="EMBL" id="GAA3667314.1"/>
    </source>
</evidence>
<protein>
    <submittedName>
        <fullName evidence="2">Uncharacterized protein</fullName>
    </submittedName>
</protein>
<evidence type="ECO:0000313" key="3">
    <source>
        <dbReference type="Proteomes" id="UP001410795"/>
    </source>
</evidence>
<sequence length="126" mass="13291">MKSSKKFRGQILVAAVFLSFLGTVAVPAVAADTIYKEGNLNPNTNATSSTQSNLKGGRMGPEGCLGCKYTVRTLNASGAIYASVTADWGVAADMNHALVLSGKTQCRWAPATEYLGATPVICKYRK</sequence>
<feature type="signal peptide" evidence="1">
    <location>
        <begin position="1"/>
        <end position="30"/>
    </location>
</feature>
<keyword evidence="1" id="KW-0732">Signal</keyword>
<evidence type="ECO:0000256" key="1">
    <source>
        <dbReference type="SAM" id="SignalP"/>
    </source>
</evidence>